<reference evidence="1 2" key="1">
    <citation type="submission" date="2022-11" db="EMBL/GenBank/DDBJ databases">
        <title>Brucella sp. YY2X, whole genome shotgun sequencing project.</title>
        <authorList>
            <person name="Yang Y."/>
        </authorList>
    </citation>
    <scope>NUCLEOTIDE SEQUENCE [LARGE SCALE GENOMIC DNA]</scope>
    <source>
        <strain evidence="1 2">YY2X</strain>
    </source>
</reference>
<keyword evidence="2" id="KW-1185">Reference proteome</keyword>
<dbReference type="RefSeq" id="WP_265986978.1">
    <property type="nucleotide sequence ID" value="NZ_JAPHAV010000023.1"/>
</dbReference>
<dbReference type="EMBL" id="JAPHAV010000023">
    <property type="protein sequence ID" value="MCX2699253.1"/>
    <property type="molecule type" value="Genomic_DNA"/>
</dbReference>
<name>A0ABT3QUE0_9HYPH</name>
<comment type="caution">
    <text evidence="1">The sequence shown here is derived from an EMBL/GenBank/DDBJ whole genome shotgun (WGS) entry which is preliminary data.</text>
</comment>
<evidence type="ECO:0000313" key="1">
    <source>
        <dbReference type="EMBL" id="MCX2699253.1"/>
    </source>
</evidence>
<evidence type="ECO:0000313" key="2">
    <source>
        <dbReference type="Proteomes" id="UP001301216"/>
    </source>
</evidence>
<gene>
    <name evidence="1" type="ORF">OPR82_21345</name>
</gene>
<sequence>MPLLDVSDILSDPDFADEITITRTIVRVERGRTKKDQTEIPTVGVVTSDQGDILDRLPDMRRVAGTILVHTTETLVASDGERDADIIEWAGKQYTVVDVNDYSRYGAGFTCAKCEPLRLV</sequence>
<accession>A0ABT3QUE0</accession>
<protein>
    <recommendedName>
        <fullName evidence="3">Head-tail adaptor</fullName>
    </recommendedName>
</protein>
<dbReference type="Proteomes" id="UP001301216">
    <property type="component" value="Unassembled WGS sequence"/>
</dbReference>
<proteinExistence type="predicted"/>
<evidence type="ECO:0008006" key="3">
    <source>
        <dbReference type="Google" id="ProtNLM"/>
    </source>
</evidence>
<organism evidence="1 2">
    <name type="scientific">Ochrobactrum chromiisoli</name>
    <dbReference type="NCBI Taxonomy" id="2993941"/>
    <lineage>
        <taxon>Bacteria</taxon>
        <taxon>Pseudomonadati</taxon>
        <taxon>Pseudomonadota</taxon>
        <taxon>Alphaproteobacteria</taxon>
        <taxon>Hyphomicrobiales</taxon>
        <taxon>Brucellaceae</taxon>
        <taxon>Brucella/Ochrobactrum group</taxon>
        <taxon>Ochrobactrum</taxon>
    </lineage>
</organism>